<keyword evidence="2" id="KW-1185">Reference proteome</keyword>
<comment type="caution">
    <text evidence="1">The sequence shown here is derived from an EMBL/GenBank/DDBJ whole genome shotgun (WGS) entry which is preliminary data.</text>
</comment>
<gene>
    <name evidence="1" type="ORF">BV25DRAFT_1866619</name>
</gene>
<dbReference type="EMBL" id="MU277187">
    <property type="protein sequence ID" value="KAI0068648.1"/>
    <property type="molecule type" value="Genomic_DNA"/>
</dbReference>
<name>A0ACB8TJR8_9AGAM</name>
<sequence>MSSDDTPPRTGLIDLHHHVFPPTYKKAALSASVGFRTPPGHLPWTPELSLHAMDAMGVQLTVLSVPAGYPHARGPDALKATRDANALMHGLGAQHAGRFAFWGCLGDWRDIDAALGLIPYVMDELKAVGIAIASTYGHGDDAKSVGDDMFDPIWEELNRRNAIIFLHGSQMPAATPMPHSLLGLPITEVPHETFKAISHLVVSGKTRRFSSVAFLLAHLGGSTLALAPRAAALSRYMGAALSEAEILEEFRKCWWDTALSADESTLGAVEASGVGERVVWGSDFPAVPLETIAWFDANLEKFYEADQTKLRGVFRENALRLFQSRGIDILKTHAI</sequence>
<accession>A0ACB8TJR8</accession>
<dbReference type="Proteomes" id="UP000814140">
    <property type="component" value="Unassembled WGS sequence"/>
</dbReference>
<evidence type="ECO:0000313" key="2">
    <source>
        <dbReference type="Proteomes" id="UP000814140"/>
    </source>
</evidence>
<reference evidence="1" key="2">
    <citation type="journal article" date="2022" name="New Phytol.">
        <title>Evolutionary transition to the ectomycorrhizal habit in the genomes of a hyperdiverse lineage of mushroom-forming fungi.</title>
        <authorList>
            <person name="Looney B."/>
            <person name="Miyauchi S."/>
            <person name="Morin E."/>
            <person name="Drula E."/>
            <person name="Courty P.E."/>
            <person name="Kohler A."/>
            <person name="Kuo A."/>
            <person name="LaButti K."/>
            <person name="Pangilinan J."/>
            <person name="Lipzen A."/>
            <person name="Riley R."/>
            <person name="Andreopoulos W."/>
            <person name="He G."/>
            <person name="Johnson J."/>
            <person name="Nolan M."/>
            <person name="Tritt A."/>
            <person name="Barry K.W."/>
            <person name="Grigoriev I.V."/>
            <person name="Nagy L.G."/>
            <person name="Hibbett D."/>
            <person name="Henrissat B."/>
            <person name="Matheny P.B."/>
            <person name="Labbe J."/>
            <person name="Martin F.M."/>
        </authorList>
    </citation>
    <scope>NUCLEOTIDE SEQUENCE</scope>
    <source>
        <strain evidence="1">HHB10654</strain>
    </source>
</reference>
<proteinExistence type="predicted"/>
<protein>
    <submittedName>
        <fullName evidence="1">Amidohydrolase 2</fullName>
    </submittedName>
</protein>
<reference evidence="1" key="1">
    <citation type="submission" date="2021-03" db="EMBL/GenBank/DDBJ databases">
        <authorList>
            <consortium name="DOE Joint Genome Institute"/>
            <person name="Ahrendt S."/>
            <person name="Looney B.P."/>
            <person name="Miyauchi S."/>
            <person name="Morin E."/>
            <person name="Drula E."/>
            <person name="Courty P.E."/>
            <person name="Chicoki N."/>
            <person name="Fauchery L."/>
            <person name="Kohler A."/>
            <person name="Kuo A."/>
            <person name="Labutti K."/>
            <person name="Pangilinan J."/>
            <person name="Lipzen A."/>
            <person name="Riley R."/>
            <person name="Andreopoulos W."/>
            <person name="He G."/>
            <person name="Johnson J."/>
            <person name="Barry K.W."/>
            <person name="Grigoriev I.V."/>
            <person name="Nagy L."/>
            <person name="Hibbett D."/>
            <person name="Henrissat B."/>
            <person name="Matheny P.B."/>
            <person name="Labbe J."/>
            <person name="Martin F."/>
        </authorList>
    </citation>
    <scope>NUCLEOTIDE SEQUENCE</scope>
    <source>
        <strain evidence="1">HHB10654</strain>
    </source>
</reference>
<evidence type="ECO:0000313" key="1">
    <source>
        <dbReference type="EMBL" id="KAI0068648.1"/>
    </source>
</evidence>
<organism evidence="1 2">
    <name type="scientific">Artomyces pyxidatus</name>
    <dbReference type="NCBI Taxonomy" id="48021"/>
    <lineage>
        <taxon>Eukaryota</taxon>
        <taxon>Fungi</taxon>
        <taxon>Dikarya</taxon>
        <taxon>Basidiomycota</taxon>
        <taxon>Agaricomycotina</taxon>
        <taxon>Agaricomycetes</taxon>
        <taxon>Russulales</taxon>
        <taxon>Auriscalpiaceae</taxon>
        <taxon>Artomyces</taxon>
    </lineage>
</organism>